<organism evidence="1 2">
    <name type="scientific">Halomonas aquatica</name>
    <dbReference type="NCBI Taxonomy" id="3151123"/>
    <lineage>
        <taxon>Bacteria</taxon>
        <taxon>Pseudomonadati</taxon>
        <taxon>Pseudomonadota</taxon>
        <taxon>Gammaproteobacteria</taxon>
        <taxon>Oceanospirillales</taxon>
        <taxon>Halomonadaceae</taxon>
        <taxon>Halomonas</taxon>
    </lineage>
</organism>
<dbReference type="Proteomes" id="UP001442468">
    <property type="component" value="Unassembled WGS sequence"/>
</dbReference>
<accession>A0ABV1NC25</accession>
<name>A0ABV1NC25_9GAMM</name>
<evidence type="ECO:0000313" key="1">
    <source>
        <dbReference type="EMBL" id="MEQ6916619.1"/>
    </source>
</evidence>
<dbReference type="RefSeq" id="WP_349760891.1">
    <property type="nucleotide sequence ID" value="NZ_JBEGCJ010000002.1"/>
</dbReference>
<proteinExistence type="predicted"/>
<protein>
    <submittedName>
        <fullName evidence="1">Uncharacterized protein</fullName>
    </submittedName>
</protein>
<sequence length="58" mass="6364">MSQKERRLGVSESNLVTRTLKLQSGDADALRLAIADIDVLFGLQRANYDTGKGKLKMA</sequence>
<comment type="caution">
    <text evidence="1">The sequence shown here is derived from an EMBL/GenBank/DDBJ whole genome shotgun (WGS) entry which is preliminary data.</text>
</comment>
<gene>
    <name evidence="1" type="ORF">ABE960_03625</name>
</gene>
<reference evidence="1 2" key="1">
    <citation type="submission" date="2024-05" db="EMBL/GenBank/DDBJ databases">
        <title>Halomonas sp. SSM6 16S ribosomal RNA gene Genome sequencing and assembly.</title>
        <authorList>
            <person name="Yook S."/>
        </authorList>
    </citation>
    <scope>NUCLEOTIDE SEQUENCE [LARGE SCALE GENOMIC DNA]</scope>
    <source>
        <strain evidence="1 2">SSM6</strain>
    </source>
</reference>
<dbReference type="EMBL" id="JBEGCJ010000002">
    <property type="protein sequence ID" value="MEQ6916619.1"/>
    <property type="molecule type" value="Genomic_DNA"/>
</dbReference>
<evidence type="ECO:0000313" key="2">
    <source>
        <dbReference type="Proteomes" id="UP001442468"/>
    </source>
</evidence>
<keyword evidence="2" id="KW-1185">Reference proteome</keyword>